<evidence type="ECO:0000313" key="2">
    <source>
        <dbReference type="EMBL" id="ORX69318.1"/>
    </source>
</evidence>
<reference evidence="2 3" key="1">
    <citation type="submission" date="2016-08" db="EMBL/GenBank/DDBJ databases">
        <title>A Parts List for Fungal Cellulosomes Revealed by Comparative Genomics.</title>
        <authorList>
            <consortium name="DOE Joint Genome Institute"/>
            <person name="Haitjema C.H."/>
            <person name="Gilmore S.P."/>
            <person name="Henske J.K."/>
            <person name="Solomon K.V."/>
            <person name="De Groot R."/>
            <person name="Kuo A."/>
            <person name="Mondo S.J."/>
            <person name="Salamov A.A."/>
            <person name="Labutti K."/>
            <person name="Zhao Z."/>
            <person name="Chiniquy J."/>
            <person name="Barry K."/>
            <person name="Brewer H.M."/>
            <person name="Purvine S.O."/>
            <person name="Wright A.T."/>
            <person name="Boxma B."/>
            <person name="Van Alen T."/>
            <person name="Hackstein J.H."/>
            <person name="Baker S.E."/>
            <person name="Grigoriev I.V."/>
            <person name="O'Malley M.A."/>
        </authorList>
    </citation>
    <scope>NUCLEOTIDE SEQUENCE [LARGE SCALE GENOMIC DNA]</scope>
    <source>
        <strain evidence="2 3">S4</strain>
    </source>
</reference>
<dbReference type="EMBL" id="MCFG01000419">
    <property type="protein sequence ID" value="ORX69318.1"/>
    <property type="molecule type" value="Genomic_DNA"/>
</dbReference>
<comment type="caution">
    <text evidence="2">The sequence shown here is derived from an EMBL/GenBank/DDBJ whole genome shotgun (WGS) entry which is preliminary data.</text>
</comment>
<feature type="transmembrane region" description="Helical" evidence="1">
    <location>
        <begin position="256"/>
        <end position="276"/>
    </location>
</feature>
<keyword evidence="1" id="KW-0472">Membrane</keyword>
<protein>
    <recommendedName>
        <fullName evidence="4">G-protein coupled receptors family 1 profile domain-containing protein</fullName>
    </recommendedName>
</protein>
<proteinExistence type="predicted"/>
<feature type="transmembrane region" description="Helical" evidence="1">
    <location>
        <begin position="34"/>
        <end position="55"/>
    </location>
</feature>
<feature type="transmembrane region" description="Helical" evidence="1">
    <location>
        <begin position="67"/>
        <end position="88"/>
    </location>
</feature>
<feature type="transmembrane region" description="Helical" evidence="1">
    <location>
        <begin position="223"/>
        <end position="244"/>
    </location>
</feature>
<feature type="transmembrane region" description="Helical" evidence="1">
    <location>
        <begin position="100"/>
        <end position="124"/>
    </location>
</feature>
<gene>
    <name evidence="2" type="ORF">BCR32DRAFT_272455</name>
</gene>
<organism evidence="2 3">
    <name type="scientific">Anaeromyces robustus</name>
    <dbReference type="NCBI Taxonomy" id="1754192"/>
    <lineage>
        <taxon>Eukaryota</taxon>
        <taxon>Fungi</taxon>
        <taxon>Fungi incertae sedis</taxon>
        <taxon>Chytridiomycota</taxon>
        <taxon>Chytridiomycota incertae sedis</taxon>
        <taxon>Neocallimastigomycetes</taxon>
        <taxon>Neocallimastigales</taxon>
        <taxon>Neocallimastigaceae</taxon>
        <taxon>Anaeromyces</taxon>
    </lineage>
</organism>
<evidence type="ECO:0008006" key="4">
    <source>
        <dbReference type="Google" id="ProtNLM"/>
    </source>
</evidence>
<feature type="transmembrane region" description="Helical" evidence="1">
    <location>
        <begin position="181"/>
        <end position="203"/>
    </location>
</feature>
<keyword evidence="1" id="KW-0812">Transmembrane</keyword>
<evidence type="ECO:0000313" key="3">
    <source>
        <dbReference type="Proteomes" id="UP000193944"/>
    </source>
</evidence>
<sequence length="349" mass="39440">MSLNTTVLDEYPTEILLNKVNGYNDMTGNSNQTVATRMGIIVIVLSWYVYGKYGLLSFIGLKRHKNFNFLFPMTASLFAFVNNTNDLINFVYHPSTCKPFYIMFVASATLNWAPISWLQAYRLALIAKIYLRKRGFLLVTFTTATLSITYCVFYFCNLHIFDFTQSDIMGCAVTNPGTYSYYVMVSDIVDSTFAFIALIALIFKSVKNLKELNTRNEKLNDLLGQGVFELIIIALAKIAIYPLIALTSKIPALDVFWDILSIIVIICGYNLVNFPYEHCKQDSKQSIIRKNLFNLIDSTINYGSSSSSNNRYSTNIISKSSKSQINEPVVMNSSTLPNNENLYNSVLNA</sequence>
<evidence type="ECO:0000256" key="1">
    <source>
        <dbReference type="SAM" id="Phobius"/>
    </source>
</evidence>
<keyword evidence="1" id="KW-1133">Transmembrane helix</keyword>
<dbReference type="OrthoDB" id="10395810at2759"/>
<accession>A0A1Y1W7K9</accession>
<dbReference type="AlphaFoldDB" id="A0A1Y1W7K9"/>
<feature type="transmembrane region" description="Helical" evidence="1">
    <location>
        <begin position="136"/>
        <end position="161"/>
    </location>
</feature>
<keyword evidence="3" id="KW-1185">Reference proteome</keyword>
<name>A0A1Y1W7K9_9FUNG</name>
<reference evidence="2 3" key="2">
    <citation type="submission" date="2016-08" db="EMBL/GenBank/DDBJ databases">
        <title>Pervasive Adenine N6-methylation of Active Genes in Fungi.</title>
        <authorList>
            <consortium name="DOE Joint Genome Institute"/>
            <person name="Mondo S.J."/>
            <person name="Dannebaum R.O."/>
            <person name="Kuo R.C."/>
            <person name="Labutti K."/>
            <person name="Haridas S."/>
            <person name="Kuo A."/>
            <person name="Salamov A."/>
            <person name="Ahrendt S.R."/>
            <person name="Lipzen A."/>
            <person name="Sullivan W."/>
            <person name="Andreopoulos W.B."/>
            <person name="Clum A."/>
            <person name="Lindquist E."/>
            <person name="Daum C."/>
            <person name="Ramamoorthy G.K."/>
            <person name="Gryganskyi A."/>
            <person name="Culley D."/>
            <person name="Magnuson J.K."/>
            <person name="James T.Y."/>
            <person name="O'Malley M.A."/>
            <person name="Stajich J.E."/>
            <person name="Spatafora J.W."/>
            <person name="Visel A."/>
            <person name="Grigoriev I.V."/>
        </authorList>
    </citation>
    <scope>NUCLEOTIDE SEQUENCE [LARGE SCALE GENOMIC DNA]</scope>
    <source>
        <strain evidence="2 3">S4</strain>
    </source>
</reference>
<dbReference type="Proteomes" id="UP000193944">
    <property type="component" value="Unassembled WGS sequence"/>
</dbReference>